<evidence type="ECO:0000259" key="4">
    <source>
        <dbReference type="PROSITE" id="PS50191"/>
    </source>
</evidence>
<dbReference type="InterPro" id="IPR008936">
    <property type="entry name" value="Rho_GTPase_activation_prot"/>
</dbReference>
<keyword evidence="6" id="KW-1185">Reference proteome</keyword>
<dbReference type="Gene3D" id="1.10.506.10">
    <property type="entry name" value="GTPase Activation - p120gap, domain 1"/>
    <property type="match status" value="2"/>
</dbReference>
<dbReference type="InParanoid" id="F6TLB6"/>
<protein>
    <recommendedName>
        <fullName evidence="7">Ras-GAP domain-containing protein</fullName>
    </recommendedName>
</protein>
<feature type="domain" description="Ras-GAP" evidence="3">
    <location>
        <begin position="211"/>
        <end position="405"/>
    </location>
</feature>
<feature type="domain" description="CRAL-TRIO" evidence="4">
    <location>
        <begin position="536"/>
        <end position="694"/>
    </location>
</feature>
<dbReference type="InterPro" id="IPR001936">
    <property type="entry name" value="RasGAP_dom"/>
</dbReference>
<dbReference type="Ensembl" id="ENSCINT00000007196.3">
    <property type="protein sequence ID" value="ENSCINP00000007196.3"/>
    <property type="gene ID" value="ENSCING00000003511.3"/>
</dbReference>
<evidence type="ECO:0008006" key="7">
    <source>
        <dbReference type="Google" id="ProtNLM"/>
    </source>
</evidence>
<keyword evidence="2" id="KW-0597">Phosphoprotein</keyword>
<dbReference type="InterPro" id="IPR054071">
    <property type="entry name" value="PH_NF1"/>
</dbReference>
<reference evidence="6" key="1">
    <citation type="journal article" date="2002" name="Science">
        <title>The draft genome of Ciona intestinalis: insights into chordate and vertebrate origins.</title>
        <authorList>
            <person name="Dehal P."/>
            <person name="Satou Y."/>
            <person name="Campbell R.K."/>
            <person name="Chapman J."/>
            <person name="Degnan B."/>
            <person name="De Tomaso A."/>
            <person name="Davidson B."/>
            <person name="Di Gregorio A."/>
            <person name="Gelpke M."/>
            <person name="Goodstein D.M."/>
            <person name="Harafuji N."/>
            <person name="Hastings K.E."/>
            <person name="Ho I."/>
            <person name="Hotta K."/>
            <person name="Huang W."/>
            <person name="Kawashima T."/>
            <person name="Lemaire P."/>
            <person name="Martinez D."/>
            <person name="Meinertzhagen I.A."/>
            <person name="Necula S."/>
            <person name="Nonaka M."/>
            <person name="Putnam N."/>
            <person name="Rash S."/>
            <person name="Saiga H."/>
            <person name="Satake M."/>
            <person name="Terry A."/>
            <person name="Yamada L."/>
            <person name="Wang H.G."/>
            <person name="Awazu S."/>
            <person name="Azumi K."/>
            <person name="Boore J."/>
            <person name="Branno M."/>
            <person name="Chin-Bow S."/>
            <person name="DeSantis R."/>
            <person name="Doyle S."/>
            <person name="Francino P."/>
            <person name="Keys D.N."/>
            <person name="Haga S."/>
            <person name="Hayashi H."/>
            <person name="Hino K."/>
            <person name="Imai K.S."/>
            <person name="Inaba K."/>
            <person name="Kano S."/>
            <person name="Kobayashi K."/>
            <person name="Kobayashi M."/>
            <person name="Lee B.I."/>
            <person name="Makabe K.W."/>
            <person name="Manohar C."/>
            <person name="Matassi G."/>
            <person name="Medina M."/>
            <person name="Mochizuki Y."/>
            <person name="Mount S."/>
            <person name="Morishita T."/>
            <person name="Miura S."/>
            <person name="Nakayama A."/>
            <person name="Nishizaka S."/>
            <person name="Nomoto H."/>
            <person name="Ohta F."/>
            <person name="Oishi K."/>
            <person name="Rigoutsos I."/>
            <person name="Sano M."/>
            <person name="Sasaki A."/>
            <person name="Sasakura Y."/>
            <person name="Shoguchi E."/>
            <person name="Shin-i T."/>
            <person name="Spagnuolo A."/>
            <person name="Stainier D."/>
            <person name="Suzuki M.M."/>
            <person name="Tassy O."/>
            <person name="Takatori N."/>
            <person name="Tokuoka M."/>
            <person name="Yagi K."/>
            <person name="Yoshizaki F."/>
            <person name="Wada S."/>
            <person name="Zhang C."/>
            <person name="Hyatt P.D."/>
            <person name="Larimer F."/>
            <person name="Detter C."/>
            <person name="Doggett N."/>
            <person name="Glavina T."/>
            <person name="Hawkins T."/>
            <person name="Richardson P."/>
            <person name="Lucas S."/>
            <person name="Kohara Y."/>
            <person name="Levine M."/>
            <person name="Satoh N."/>
            <person name="Rokhsar D.S."/>
        </authorList>
    </citation>
    <scope>NUCLEOTIDE SEQUENCE [LARGE SCALE GENOMIC DNA]</scope>
</reference>
<evidence type="ECO:0000256" key="1">
    <source>
        <dbReference type="ARBA" id="ARBA00022468"/>
    </source>
</evidence>
<dbReference type="GeneTree" id="ENSGT00550000074797"/>
<dbReference type="CDD" id="cd00170">
    <property type="entry name" value="SEC14"/>
    <property type="match status" value="1"/>
</dbReference>
<dbReference type="PANTHER" id="PTHR10194:SF142">
    <property type="entry name" value="NEUROFIBROMIN"/>
    <property type="match status" value="1"/>
</dbReference>
<evidence type="ECO:0000313" key="6">
    <source>
        <dbReference type="Proteomes" id="UP000008144"/>
    </source>
</evidence>
<dbReference type="AlphaFoldDB" id="F6TLB6"/>
<dbReference type="GO" id="GO:0005096">
    <property type="term" value="F:GTPase activator activity"/>
    <property type="evidence" value="ECO:0000318"/>
    <property type="project" value="GO_Central"/>
</dbReference>
<sequence>VMERKDDLFFLFEIKFRNKLVEHVTDWLMCSAIQTVDIDKHVLRELDQCAVIAVGVLLKGLPLHPDEGDGGDVPEAKSQLFLKYFTLFMKLLGECSDKLAESELLDESASEDTVTLRRLIIVAMSNLLSANIESGLVHAMSLAYHDEVQTRSAFLEVLTKIVQQGSDGFQTLGDSVSTERFERLVELVTMMGDNGELPIANALANVVHTSYMDELARVFVTLFDAKHLLYQLLWNMFTKEVEEADSVQTLFRGNSLASKIMTFCFKVYGASYLHNLVEPLVAWSLTQDIVNLHFEVDQKRIPPGYDILQCRANLQRLTERFFTRIMTSTDKFPPQLKSVCHCLYQVVSQRFHESGTGAVASAIFLRFLNPAIATPYEYGLSDRRLPPNLARAFKFMCKIMQNIANHVVFTKEEHMKHFNEFVSARFDVCQQFFMQISTPECASVESSGQSTSFMNDTNVSALHRLLWNDQEKIGRYLAKSRNAKAVGRRPFDKMVTLLAYIGPPEYTRPVLETRMTGQNILPCKFEELMTKRKAADSEEYKLVKGLNIFYQFGRSKMGYPVFYYVARRYVLHNIREDILMFYILQALKPYSARKFDIIIDLTHVGAKNRFRGQYLPKWLVLYPQQIYKNLDTVYVYNPNTWVRDYVSYNEGSFNQVEGHRSIHFIEDLLELKKFIELDHQKVPSATRGLGEDVTVYHNAWRLGQIHNKVHVKVGSKAVQLTMVDKTKLLGYDVVLNDIYYAHEIEAIHFTEATNTFSLKVSTNNNAVMSFTHPDAAKIVEGIRYIRNRWEISQPQQMVSHHKIEAKDVPGTLLNMALLNLGCSKPLVRSSAYNLLCVLTTAFNLQLEGRLCESDGLCIPTNNALFIISISNTLARNENHLTLEFLEECITG</sequence>
<dbReference type="Gene3D" id="2.30.29.30">
    <property type="entry name" value="Pleckstrin-homology domain (PH domain)/Phosphotyrosine-binding domain (PTB)"/>
    <property type="match status" value="1"/>
</dbReference>
<dbReference type="Pfam" id="PF00616">
    <property type="entry name" value="RasGAP"/>
    <property type="match status" value="1"/>
</dbReference>
<evidence type="ECO:0000259" key="3">
    <source>
        <dbReference type="PROSITE" id="PS50018"/>
    </source>
</evidence>
<name>F6TLB6_CIOIN</name>
<dbReference type="Gene3D" id="3.40.525.10">
    <property type="entry name" value="CRAL-TRIO lipid binding domain"/>
    <property type="match status" value="1"/>
</dbReference>
<dbReference type="PANTHER" id="PTHR10194">
    <property type="entry name" value="RAS GTPASE-ACTIVATING PROTEINS"/>
    <property type="match status" value="1"/>
</dbReference>
<proteinExistence type="predicted"/>
<reference evidence="5" key="3">
    <citation type="submission" date="2025-09" db="UniProtKB">
        <authorList>
            <consortium name="Ensembl"/>
        </authorList>
    </citation>
    <scope>IDENTIFICATION</scope>
</reference>
<dbReference type="InterPro" id="IPR001251">
    <property type="entry name" value="CRAL-TRIO_dom"/>
</dbReference>
<dbReference type="SUPFAM" id="SSF48350">
    <property type="entry name" value="GTPase activation domain, GAP"/>
    <property type="match status" value="1"/>
</dbReference>
<dbReference type="PROSITE" id="PS50018">
    <property type="entry name" value="RAS_GTPASE_ACTIV_2"/>
    <property type="match status" value="1"/>
</dbReference>
<accession>F6TLB6</accession>
<dbReference type="Pfam" id="PF21877">
    <property type="entry name" value="PH_NF1"/>
    <property type="match status" value="1"/>
</dbReference>
<dbReference type="Pfam" id="PF13716">
    <property type="entry name" value="CRAL_TRIO_2"/>
    <property type="match status" value="1"/>
</dbReference>
<dbReference type="InterPro" id="IPR039360">
    <property type="entry name" value="Ras_GTPase"/>
</dbReference>
<dbReference type="CDD" id="cd05130">
    <property type="entry name" value="RasGAP_Neurofibromin"/>
    <property type="match status" value="1"/>
</dbReference>
<reference evidence="5" key="2">
    <citation type="submission" date="2025-08" db="UniProtKB">
        <authorList>
            <consortium name="Ensembl"/>
        </authorList>
    </citation>
    <scope>IDENTIFICATION</scope>
</reference>
<keyword evidence="1" id="KW-0343">GTPase activation</keyword>
<dbReference type="GO" id="GO:1902531">
    <property type="term" value="P:regulation of intracellular signal transduction"/>
    <property type="evidence" value="ECO:0000318"/>
    <property type="project" value="GO_Central"/>
</dbReference>
<dbReference type="HOGENOM" id="CLU_324314_0_0_1"/>
<dbReference type="STRING" id="7719.ENSCINP00000007196"/>
<dbReference type="SMART" id="SM00323">
    <property type="entry name" value="RasGAP"/>
    <property type="match status" value="1"/>
</dbReference>
<dbReference type="InterPro" id="IPR011993">
    <property type="entry name" value="PH-like_dom_sf"/>
</dbReference>
<dbReference type="PROSITE" id="PS50191">
    <property type="entry name" value="CRAL_TRIO"/>
    <property type="match status" value="1"/>
</dbReference>
<dbReference type="Proteomes" id="UP000008144">
    <property type="component" value="Unassembled WGS sequence"/>
</dbReference>
<evidence type="ECO:0000256" key="2">
    <source>
        <dbReference type="ARBA" id="ARBA00022553"/>
    </source>
</evidence>
<organism evidence="5 6">
    <name type="scientific">Ciona intestinalis</name>
    <name type="common">Transparent sea squirt</name>
    <name type="synonym">Ascidia intestinalis</name>
    <dbReference type="NCBI Taxonomy" id="7719"/>
    <lineage>
        <taxon>Eukaryota</taxon>
        <taxon>Metazoa</taxon>
        <taxon>Chordata</taxon>
        <taxon>Tunicata</taxon>
        <taxon>Ascidiacea</taxon>
        <taxon>Phlebobranchia</taxon>
        <taxon>Cionidae</taxon>
        <taxon>Ciona</taxon>
    </lineage>
</organism>
<dbReference type="InterPro" id="IPR036865">
    <property type="entry name" value="CRAL-TRIO_dom_sf"/>
</dbReference>
<evidence type="ECO:0000313" key="5">
    <source>
        <dbReference type="Ensembl" id="ENSCINP00000007196.3"/>
    </source>
</evidence>